<dbReference type="EMBL" id="AMZH03023958">
    <property type="protein sequence ID" value="RRT36180.1"/>
    <property type="molecule type" value="Genomic_DNA"/>
</dbReference>
<proteinExistence type="predicted"/>
<evidence type="ECO:0000313" key="3">
    <source>
        <dbReference type="Proteomes" id="UP000287651"/>
    </source>
</evidence>
<reference evidence="2 3" key="1">
    <citation type="journal article" date="2014" name="Agronomy (Basel)">
        <title>A Draft Genome Sequence for Ensete ventricosum, the Drought-Tolerant Tree Against Hunger.</title>
        <authorList>
            <person name="Harrison J."/>
            <person name="Moore K.A."/>
            <person name="Paszkiewicz K."/>
            <person name="Jones T."/>
            <person name="Grant M."/>
            <person name="Ambacheew D."/>
            <person name="Muzemil S."/>
            <person name="Studholme D.J."/>
        </authorList>
    </citation>
    <scope>NUCLEOTIDE SEQUENCE [LARGE SCALE GENOMIC DNA]</scope>
</reference>
<name>A0A426X9R5_ENSVE</name>
<gene>
    <name evidence="2" type="ORF">B296_00055667</name>
</gene>
<feature type="region of interest" description="Disordered" evidence="1">
    <location>
        <begin position="194"/>
        <end position="213"/>
    </location>
</feature>
<comment type="caution">
    <text evidence="2">The sequence shown here is derived from an EMBL/GenBank/DDBJ whole genome shotgun (WGS) entry which is preliminary data.</text>
</comment>
<organism evidence="2 3">
    <name type="scientific">Ensete ventricosum</name>
    <name type="common">Abyssinian banana</name>
    <name type="synonym">Musa ensete</name>
    <dbReference type="NCBI Taxonomy" id="4639"/>
    <lineage>
        <taxon>Eukaryota</taxon>
        <taxon>Viridiplantae</taxon>
        <taxon>Streptophyta</taxon>
        <taxon>Embryophyta</taxon>
        <taxon>Tracheophyta</taxon>
        <taxon>Spermatophyta</taxon>
        <taxon>Magnoliopsida</taxon>
        <taxon>Liliopsida</taxon>
        <taxon>Zingiberales</taxon>
        <taxon>Musaceae</taxon>
        <taxon>Ensete</taxon>
    </lineage>
</organism>
<evidence type="ECO:0000256" key="1">
    <source>
        <dbReference type="SAM" id="MobiDB-lite"/>
    </source>
</evidence>
<sequence>MIRNTGSIEREARVVLWSPRDLKSAISLNRVACPLSVCSGTRHGDRYQAPAHFKSMRELDGRPFKIATSIRRRIIAETHECPSRHAGGGRVRPHDVPTSLVSDAIPPPTSRISTVDGTIQERPAEMERLDLRRRSRKSDFRWASLEFCWRSARWDFYFYFYFYSSPPRAGFSRTRSPLSVVLLVRKMQTPLIAGEGSSSSGAGGWRGGAYQRRKSVPRRSDALTYGDNYQKAAALVDLVLPSFLPLIFIVPRLICINAFS</sequence>
<protein>
    <submittedName>
        <fullName evidence="2">Uncharacterized protein</fullName>
    </submittedName>
</protein>
<evidence type="ECO:0000313" key="2">
    <source>
        <dbReference type="EMBL" id="RRT36180.1"/>
    </source>
</evidence>
<dbReference type="Proteomes" id="UP000287651">
    <property type="component" value="Unassembled WGS sequence"/>
</dbReference>
<accession>A0A426X9R5</accession>
<dbReference type="AlphaFoldDB" id="A0A426X9R5"/>